<evidence type="ECO:0000313" key="2">
    <source>
        <dbReference type="WBParaSite" id="ES5_v2.g18297.t1"/>
    </source>
</evidence>
<protein>
    <submittedName>
        <fullName evidence="2">Uncharacterized protein</fullName>
    </submittedName>
</protein>
<name>A0AC34FMJ4_9BILA</name>
<accession>A0AC34FMJ4</accession>
<dbReference type="WBParaSite" id="ES5_v2.g18297.t1">
    <property type="protein sequence ID" value="ES5_v2.g18297.t1"/>
    <property type="gene ID" value="ES5_v2.g18297"/>
</dbReference>
<organism evidence="1 2">
    <name type="scientific">Panagrolaimus sp. ES5</name>
    <dbReference type="NCBI Taxonomy" id="591445"/>
    <lineage>
        <taxon>Eukaryota</taxon>
        <taxon>Metazoa</taxon>
        <taxon>Ecdysozoa</taxon>
        <taxon>Nematoda</taxon>
        <taxon>Chromadorea</taxon>
        <taxon>Rhabditida</taxon>
        <taxon>Tylenchina</taxon>
        <taxon>Panagrolaimomorpha</taxon>
        <taxon>Panagrolaimoidea</taxon>
        <taxon>Panagrolaimidae</taxon>
        <taxon>Panagrolaimus</taxon>
    </lineage>
</organism>
<evidence type="ECO:0000313" key="1">
    <source>
        <dbReference type="Proteomes" id="UP000887579"/>
    </source>
</evidence>
<reference evidence="2" key="1">
    <citation type="submission" date="2022-11" db="UniProtKB">
        <authorList>
            <consortium name="WormBaseParasite"/>
        </authorList>
    </citation>
    <scope>IDENTIFICATION</scope>
</reference>
<dbReference type="Proteomes" id="UP000887579">
    <property type="component" value="Unplaced"/>
</dbReference>
<sequence length="396" mass="43047">MDSPPNIILPSLIGINNQSTAPSASTINNGIPNPTTKTTTTNAASTATKTSSPFNGTSTINSTSFANGRPAATITNPSPPSNSSSPTPPIASSSTISITNGLTASTPPSTANPPSTTTPKPPPDIIIEQMDRFIKAAAFVAYKKFGAKIGIISCKYSFNLLQNNVADYISFNNEGSPSHILAPFYNKDRFVLAVFYGGDKHVGYYDSLKQPSTTDFFLVKYSIEKYLHPLNFVIAGSDFVNSTFNDNPFPRYANFHICRIVEEICFNGRTQLLKPFNIKDEVERIKKIIGMVSDHFWNGEWLPSLKEARVENVIQDVIMDSLSCNNENVLSTSSSSVTVINGEHVQSKTVSDSSPIVVTQSNGRISSGDVEARKKVNEAVKRRLNVSFLGLFDENI</sequence>
<proteinExistence type="predicted"/>